<dbReference type="InterPro" id="IPR033887">
    <property type="entry name" value="PTS_IIA_man"/>
</dbReference>
<dbReference type="GO" id="GO:0006355">
    <property type="term" value="P:regulation of DNA-templated transcription"/>
    <property type="evidence" value="ECO:0007669"/>
    <property type="project" value="InterPro"/>
</dbReference>
<reference evidence="9 10" key="1">
    <citation type="submission" date="2019-08" db="EMBL/GenBank/DDBJ databases">
        <title>Calorimonas adulescens gen. nov., sp. nov., an anaerobic thermophilic bacterium from Sakhalin hot spring.</title>
        <authorList>
            <person name="Khomyakova M.A."/>
            <person name="Merkel A.Y."/>
            <person name="Novikov A."/>
            <person name="Bonch-Osmolovskaya E.A."/>
            <person name="Slobodkin A.I."/>
        </authorList>
    </citation>
    <scope>NUCLEOTIDE SEQUENCE [LARGE SCALE GENOMIC DNA]</scope>
    <source>
        <strain evidence="9 10">A05MB</strain>
    </source>
</reference>
<dbReference type="SUPFAM" id="SSF52540">
    <property type="entry name" value="P-loop containing nucleoside triphosphate hydrolases"/>
    <property type="match status" value="1"/>
</dbReference>
<dbReference type="InterPro" id="IPR004701">
    <property type="entry name" value="PTS_EIIA_man-typ"/>
</dbReference>
<evidence type="ECO:0000256" key="4">
    <source>
        <dbReference type="ARBA" id="ARBA00022840"/>
    </source>
</evidence>
<dbReference type="Proteomes" id="UP000322976">
    <property type="component" value="Unassembled WGS sequence"/>
</dbReference>
<dbReference type="InterPro" id="IPR025943">
    <property type="entry name" value="Sigma_54_int_dom_ATP-bd_2"/>
</dbReference>
<feature type="domain" description="PRD" evidence="8">
    <location>
        <begin position="444"/>
        <end position="549"/>
    </location>
</feature>
<dbReference type="SUPFAM" id="SSF63520">
    <property type="entry name" value="PTS-regulatory domain, PRD"/>
    <property type="match status" value="2"/>
</dbReference>
<dbReference type="GO" id="GO:0009401">
    <property type="term" value="P:phosphoenolpyruvate-dependent sugar phosphotransferase system"/>
    <property type="evidence" value="ECO:0007669"/>
    <property type="project" value="InterPro"/>
</dbReference>
<dbReference type="GO" id="GO:0005524">
    <property type="term" value="F:ATP binding"/>
    <property type="evidence" value="ECO:0007669"/>
    <property type="project" value="UniProtKB-KW"/>
</dbReference>
<dbReference type="PROSITE" id="PS50045">
    <property type="entry name" value="SIGMA54_INTERACT_4"/>
    <property type="match status" value="1"/>
</dbReference>
<protein>
    <submittedName>
        <fullName evidence="9">PRD domain-containing protein</fullName>
    </submittedName>
</protein>
<feature type="domain" description="PRD" evidence="8">
    <location>
        <begin position="800"/>
        <end position="904"/>
    </location>
</feature>
<keyword evidence="2" id="KW-0547">Nucleotide-binding</keyword>
<evidence type="ECO:0000313" key="9">
    <source>
        <dbReference type="EMBL" id="TZE80963.1"/>
    </source>
</evidence>
<keyword evidence="10" id="KW-1185">Reference proteome</keyword>
<evidence type="ECO:0000256" key="2">
    <source>
        <dbReference type="ARBA" id="ARBA00022741"/>
    </source>
</evidence>
<dbReference type="EMBL" id="VTPS01000020">
    <property type="protein sequence ID" value="TZE80963.1"/>
    <property type="molecule type" value="Genomic_DNA"/>
</dbReference>
<keyword evidence="1" id="KW-0808">Transferase</keyword>
<organism evidence="9 10">
    <name type="scientific">Calorimonas adulescens</name>
    <dbReference type="NCBI Taxonomy" id="2606906"/>
    <lineage>
        <taxon>Bacteria</taxon>
        <taxon>Bacillati</taxon>
        <taxon>Bacillota</taxon>
        <taxon>Clostridia</taxon>
        <taxon>Thermoanaerobacterales</taxon>
        <taxon>Thermoanaerobacteraceae</taxon>
        <taxon>Calorimonas</taxon>
    </lineage>
</organism>
<evidence type="ECO:0000259" key="6">
    <source>
        <dbReference type="PROSITE" id="PS50045"/>
    </source>
</evidence>
<dbReference type="Gene3D" id="3.40.50.300">
    <property type="entry name" value="P-loop containing nucleotide triphosphate hydrolases"/>
    <property type="match status" value="1"/>
</dbReference>
<dbReference type="PANTHER" id="PTHR32071">
    <property type="entry name" value="TRANSCRIPTIONAL REGULATORY PROTEIN"/>
    <property type="match status" value="1"/>
</dbReference>
<dbReference type="RefSeq" id="WP_149546052.1">
    <property type="nucleotide sequence ID" value="NZ_VTPS01000020.1"/>
</dbReference>
<evidence type="ECO:0000259" key="7">
    <source>
        <dbReference type="PROSITE" id="PS51096"/>
    </source>
</evidence>
<name>A0A5D8QBQ2_9THEO</name>
<dbReference type="Pfam" id="PF00158">
    <property type="entry name" value="Sigma54_activat"/>
    <property type="match status" value="1"/>
</dbReference>
<dbReference type="InterPro" id="IPR002078">
    <property type="entry name" value="Sigma_54_int"/>
</dbReference>
<dbReference type="PROSITE" id="PS00676">
    <property type="entry name" value="SIGMA54_INTERACT_2"/>
    <property type="match status" value="1"/>
</dbReference>
<accession>A0A5D8QBQ2</accession>
<keyword evidence="3" id="KW-0418">Kinase</keyword>
<dbReference type="GO" id="GO:0016020">
    <property type="term" value="C:membrane"/>
    <property type="evidence" value="ECO:0007669"/>
    <property type="project" value="InterPro"/>
</dbReference>
<dbReference type="InterPro" id="IPR036390">
    <property type="entry name" value="WH_DNA-bd_sf"/>
</dbReference>
<feature type="domain" description="Sigma-54 factor interaction" evidence="6">
    <location>
        <begin position="87"/>
        <end position="321"/>
    </location>
</feature>
<dbReference type="CDD" id="cd00009">
    <property type="entry name" value="AAA"/>
    <property type="match status" value="1"/>
</dbReference>
<evidence type="ECO:0000256" key="1">
    <source>
        <dbReference type="ARBA" id="ARBA00022679"/>
    </source>
</evidence>
<dbReference type="SUPFAM" id="SSF53062">
    <property type="entry name" value="PTS system fructose IIA component-like"/>
    <property type="match status" value="1"/>
</dbReference>
<evidence type="ECO:0000259" key="8">
    <source>
        <dbReference type="PROSITE" id="PS51372"/>
    </source>
</evidence>
<keyword evidence="5" id="KW-0238">DNA-binding</keyword>
<gene>
    <name evidence="9" type="ORF">FWJ32_11245</name>
</gene>
<comment type="caution">
    <text evidence="9">The sequence shown here is derived from an EMBL/GenBank/DDBJ whole genome shotgun (WGS) entry which is preliminary data.</text>
</comment>
<dbReference type="PROSITE" id="PS51096">
    <property type="entry name" value="PTS_EIIA_TYPE_4"/>
    <property type="match status" value="1"/>
</dbReference>
<dbReference type="InterPro" id="IPR003593">
    <property type="entry name" value="AAA+_ATPase"/>
</dbReference>
<dbReference type="GO" id="GO:0016301">
    <property type="term" value="F:kinase activity"/>
    <property type="evidence" value="ECO:0007669"/>
    <property type="project" value="UniProtKB-KW"/>
</dbReference>
<evidence type="ECO:0000313" key="10">
    <source>
        <dbReference type="Proteomes" id="UP000322976"/>
    </source>
</evidence>
<sequence length="904" mass="101678">MKKLNEIYEALLELVKDYKDGVCAFDISSRTGIDRSTASRYLNELCKMGKVEKVNGRPVLYKPCDVKSSESIDKAGEKNVAGSLDMLVGADMSLKTAVQLAKAAVLYPPHGLYTLIFGETGVGKSMFAEAMYRFALESGVLSLDAPFISFNCADYADNPQLLVAQLFGVKKGTYTGANTDRPGLFKKADGGIIFLDEIHRLPPQGQEILFTYMDKGYYRPLGETEEIVKVSVRIIAATTEEPDSFLLKTFTRRIPVLINLPPLRDRSLSERFSLVSNFLREEARRVNRGIYVDKNSFISFLLYDCPGNVGQLKSDIQIACARSFLNFKSQNRDYLFISSDDVPSYVKRGTMKVHEYRDEIDAVLPEADDILYFSSDGDMDYTTISDDGDEYFYDAIEKKLNILKESGIGEEEINQILNGEIEKHFKKYIQKMPGRYRKDQISKIVGENVINATETILNMAEERLGRYMDERIFFGLALHLQKTINRIKSGSRIYNPRTNFIRVNYPDEFMTAMEAARIIDRTFNIETPLDEIGYLAMFFVQDSNTAESKEDGKVGILVVMHGNSTASSMAQVANELVGVEHAIGLDMPLSLNPEKMYDIVKENVIKADEGKGVLLLVDMGSLKNFGDIISEETSIDVKTVDMVTTIMVIDACHKAVLGKDLNDIYESALKINNRSLPIKKQEKDRIENIIITACFTGKGAAEELKKILKDEYLKDVDNIRIISMEFIDKIHFKNSVEKYRESYNILAIVGTLDFSFAGIPFIPAVDLLTGKARDTIMRIKDEANTFDDIRSSLKGYFNSIDGEECFKVAGRTVDDIEGALNIKLMPDVKIGIMLHLCFLAEKLSSGGTENTFEGIEDYVEIHNNQMKIIKANLKEIEELCSVDIGIHECAYLCRMFLENAIESV</sequence>
<dbReference type="InterPro" id="IPR011608">
    <property type="entry name" value="PRD"/>
</dbReference>
<dbReference type="Gene3D" id="3.40.50.510">
    <property type="entry name" value="Phosphotransferase system, mannose-type IIA component"/>
    <property type="match status" value="1"/>
</dbReference>
<evidence type="ECO:0000256" key="5">
    <source>
        <dbReference type="ARBA" id="ARBA00023125"/>
    </source>
</evidence>
<dbReference type="AlphaFoldDB" id="A0A5D8QBQ2"/>
<dbReference type="PANTHER" id="PTHR32071:SF38">
    <property type="entry name" value="PSP OPERON TRANSCRIPTIONAL ACTIVATOR"/>
    <property type="match status" value="1"/>
</dbReference>
<keyword evidence="4" id="KW-0067">ATP-binding</keyword>
<dbReference type="GO" id="GO:0003677">
    <property type="term" value="F:DNA binding"/>
    <property type="evidence" value="ECO:0007669"/>
    <property type="project" value="UniProtKB-KW"/>
</dbReference>
<dbReference type="InterPro" id="IPR002831">
    <property type="entry name" value="Tscrpt_reg_TrmB_N"/>
</dbReference>
<dbReference type="InterPro" id="IPR036388">
    <property type="entry name" value="WH-like_DNA-bd_sf"/>
</dbReference>
<dbReference type="Gene3D" id="1.10.1790.10">
    <property type="entry name" value="PRD domain"/>
    <property type="match status" value="2"/>
</dbReference>
<dbReference type="SMART" id="SM00382">
    <property type="entry name" value="AAA"/>
    <property type="match status" value="1"/>
</dbReference>
<dbReference type="CDD" id="cd00006">
    <property type="entry name" value="PTS_IIA_man"/>
    <property type="match status" value="1"/>
</dbReference>
<dbReference type="PROSITE" id="PS51372">
    <property type="entry name" value="PRD_2"/>
    <property type="match status" value="2"/>
</dbReference>
<evidence type="ECO:0000256" key="3">
    <source>
        <dbReference type="ARBA" id="ARBA00022777"/>
    </source>
</evidence>
<proteinExistence type="predicted"/>
<dbReference type="Pfam" id="PF03610">
    <property type="entry name" value="EIIA-man"/>
    <property type="match status" value="1"/>
</dbReference>
<dbReference type="InterPro" id="IPR036634">
    <property type="entry name" value="PRD_sf"/>
</dbReference>
<dbReference type="Pfam" id="PF00874">
    <property type="entry name" value="PRD"/>
    <property type="match status" value="2"/>
</dbReference>
<dbReference type="SUPFAM" id="SSF46785">
    <property type="entry name" value="Winged helix' DNA-binding domain"/>
    <property type="match status" value="1"/>
</dbReference>
<dbReference type="Gene3D" id="1.10.10.10">
    <property type="entry name" value="Winged helix-like DNA-binding domain superfamily/Winged helix DNA-binding domain"/>
    <property type="match status" value="1"/>
</dbReference>
<feature type="domain" description="PTS EIIA type-4" evidence="7">
    <location>
        <begin position="553"/>
        <end position="676"/>
    </location>
</feature>
<dbReference type="InterPro" id="IPR036662">
    <property type="entry name" value="PTS_EIIA_man-typ_sf"/>
</dbReference>
<dbReference type="Pfam" id="PF01978">
    <property type="entry name" value="TrmB"/>
    <property type="match status" value="1"/>
</dbReference>
<dbReference type="InterPro" id="IPR027417">
    <property type="entry name" value="P-loop_NTPase"/>
</dbReference>